<dbReference type="OrthoDB" id="10318851at2759"/>
<keyword evidence="3" id="KW-1185">Reference proteome</keyword>
<dbReference type="Proteomes" id="UP001165085">
    <property type="component" value="Unassembled WGS sequence"/>
</dbReference>
<dbReference type="EMBL" id="BRXY01000172">
    <property type="protein sequence ID" value="GMH73784.1"/>
    <property type="molecule type" value="Genomic_DNA"/>
</dbReference>
<reference evidence="3" key="1">
    <citation type="journal article" date="2023" name="Commun. Biol.">
        <title>Genome analysis of Parmales, the sister group of diatoms, reveals the evolutionary specialization of diatoms from phago-mixotrophs to photoautotrophs.</title>
        <authorList>
            <person name="Ban H."/>
            <person name="Sato S."/>
            <person name="Yoshikawa S."/>
            <person name="Yamada K."/>
            <person name="Nakamura Y."/>
            <person name="Ichinomiya M."/>
            <person name="Sato N."/>
            <person name="Blanc-Mathieu R."/>
            <person name="Endo H."/>
            <person name="Kuwata A."/>
            <person name="Ogata H."/>
        </authorList>
    </citation>
    <scope>NUCLEOTIDE SEQUENCE [LARGE SCALE GENOMIC DNA]</scope>
    <source>
        <strain evidence="3">NIES 3701</strain>
    </source>
</reference>
<protein>
    <submittedName>
        <fullName evidence="2">Uncharacterized protein</fullName>
    </submittedName>
</protein>
<accession>A0A9W7ALA4</accession>
<proteinExistence type="predicted"/>
<keyword evidence="1" id="KW-0472">Membrane</keyword>
<evidence type="ECO:0000313" key="2">
    <source>
        <dbReference type="EMBL" id="GMH73784.1"/>
    </source>
</evidence>
<comment type="caution">
    <text evidence="2">The sequence shown here is derived from an EMBL/GenBank/DDBJ whole genome shotgun (WGS) entry which is preliminary data.</text>
</comment>
<feature type="transmembrane region" description="Helical" evidence="1">
    <location>
        <begin position="189"/>
        <end position="209"/>
    </location>
</feature>
<evidence type="ECO:0000256" key="1">
    <source>
        <dbReference type="SAM" id="Phobius"/>
    </source>
</evidence>
<evidence type="ECO:0000313" key="3">
    <source>
        <dbReference type="Proteomes" id="UP001165085"/>
    </source>
</evidence>
<feature type="transmembrane region" description="Helical" evidence="1">
    <location>
        <begin position="105"/>
        <end position="127"/>
    </location>
</feature>
<dbReference type="AlphaFoldDB" id="A0A9W7ALA4"/>
<keyword evidence="1" id="KW-1133">Transmembrane helix</keyword>
<organism evidence="2 3">
    <name type="scientific">Triparma strigata</name>
    <dbReference type="NCBI Taxonomy" id="1606541"/>
    <lineage>
        <taxon>Eukaryota</taxon>
        <taxon>Sar</taxon>
        <taxon>Stramenopiles</taxon>
        <taxon>Ochrophyta</taxon>
        <taxon>Bolidophyceae</taxon>
        <taxon>Parmales</taxon>
        <taxon>Triparmaceae</taxon>
        <taxon>Triparma</taxon>
    </lineage>
</organism>
<gene>
    <name evidence="2" type="ORF">TrST_g9585</name>
</gene>
<keyword evidence="1" id="KW-0812">Transmembrane</keyword>
<sequence>MPPPASLSCALDVLKLAPTLAWLITSIRAIPAYSNLGWTTPVVCAVFSSILAVVATRDIYVYHTPHLHGLYTPIAVEENNEGSPSSSPQKADENFPTEQLAKVKLAIASSFVLLSFVFTVVFMAIAYGTIKPEQDNMPCNGECEGCIDDPDCSLWVEEMEGKYSSVNICPPAKKSADTDVTFSCLADGYWMLTTTLISCIWLWAAVGLYKRTKNFVNGGGEGSGGGVMNEIDQTL</sequence>
<name>A0A9W7ALA4_9STRA</name>